<sequence>MPALSVFQILPPHIVREIVNYVSGSSRVFYYDVRKGTDGYYQLQKPLLRVCHNFQAAVLSNFGRVFTMGIRQHAQYTLPMWDSPPLDIDQPDNSLFHLAKELVVYLDIWSLCADSKSEFMMPDIYKDDAFPRVRLVKFEIDDFDPDEAFATLPSDALANAETNVQRILRMAPRVSEVEMFTDISSGDLPDNSQAHFSDLLARLFQLATRVRHFSVVSGIILNQQMCLVRNLVHLSYEITDGGSINFVHLARQCAPTLQSLSMETSQYDDIIGLVRDSNGNCVQYPRLLLLEHLVDADIEPEDLVVDSGAMPFPRLKSLIFRRCYPFGDDTPFRGNAATLEGLSLTLNHLSLETFRRHQLFTSTSHPALRYVDIRIDDFEELGHDIDWANLLEFSLGVGPCAPMRKIDYLHYKDPMWIQVFPSFDTHQNIQVLELPKFRLALHDSIRLVKSLPLLSDLHALAPCLGEELAGVDLDQLAAYFATKQLPAGLGSLLPHDIFTSVSGSWGGQFRFWRIVNVSREKLVEAVHCMLLLALLCPNFDYAAPPRDRHQSFMDTLEEAIDTDSFRPYAIRLRRLLFTIRRIVSTRNEFASVQQPVRSDVCMDTAALAPAATANDAAAYSLYPADQDTSSTNGIFTTI</sequence>
<dbReference type="Proteomes" id="UP001151516">
    <property type="component" value="Unassembled WGS sequence"/>
</dbReference>
<gene>
    <name evidence="1" type="ORF">IWW39_001653</name>
</gene>
<evidence type="ECO:0000313" key="2">
    <source>
        <dbReference type="Proteomes" id="UP001151516"/>
    </source>
</evidence>
<dbReference type="AlphaFoldDB" id="A0A9W8L496"/>
<protein>
    <submittedName>
        <fullName evidence="1">Uncharacterized protein</fullName>
    </submittedName>
</protein>
<keyword evidence="2" id="KW-1185">Reference proteome</keyword>
<dbReference type="OrthoDB" id="5543779at2759"/>
<accession>A0A9W8L496</accession>
<evidence type="ECO:0000313" key="1">
    <source>
        <dbReference type="EMBL" id="KAJ2689191.1"/>
    </source>
</evidence>
<comment type="caution">
    <text evidence="1">The sequence shown here is derived from an EMBL/GenBank/DDBJ whole genome shotgun (WGS) entry which is preliminary data.</text>
</comment>
<reference evidence="1" key="1">
    <citation type="submission" date="2022-07" db="EMBL/GenBank/DDBJ databases">
        <title>Phylogenomic reconstructions and comparative analyses of Kickxellomycotina fungi.</title>
        <authorList>
            <person name="Reynolds N.K."/>
            <person name="Stajich J.E."/>
            <person name="Barry K."/>
            <person name="Grigoriev I.V."/>
            <person name="Crous P."/>
            <person name="Smith M.E."/>
        </authorList>
    </citation>
    <scope>NUCLEOTIDE SEQUENCE</scope>
    <source>
        <strain evidence="1">CBS 109367</strain>
    </source>
</reference>
<dbReference type="EMBL" id="JANBTX010000030">
    <property type="protein sequence ID" value="KAJ2689191.1"/>
    <property type="molecule type" value="Genomic_DNA"/>
</dbReference>
<name>A0A9W8L496_9FUNG</name>
<proteinExistence type="predicted"/>
<organism evidence="1 2">
    <name type="scientific">Coemansia spiralis</name>
    <dbReference type="NCBI Taxonomy" id="417178"/>
    <lineage>
        <taxon>Eukaryota</taxon>
        <taxon>Fungi</taxon>
        <taxon>Fungi incertae sedis</taxon>
        <taxon>Zoopagomycota</taxon>
        <taxon>Kickxellomycotina</taxon>
        <taxon>Kickxellomycetes</taxon>
        <taxon>Kickxellales</taxon>
        <taxon>Kickxellaceae</taxon>
        <taxon>Coemansia</taxon>
    </lineage>
</organism>